<sequence length="361" mass="40413">MHPIFSSNRTLLSVAILWSLLCCLIAFLLVKLDQQSHGALLIIFQTLPLYGLLLFFGASNYYLCLRLPLANTPMPLILVAQSLAAAITIGLWLLVALGWNWLLDQMSFHRAEAMYFDLLIANILISLVLYVVWILVHYAYLGAKGDEQTSARSLEHQLLIKSIELEAIKLTVHPHFMYNSLTMVANLSLAAPEKIHDICVKMSDFLRYSVTYGKQDKVTFGDEITHIENYLSIEKERFGERLRVDMAVAPEARDKPTIALVLFPLIENCIKHGIGSQFEPGFINIAISQQDNFTHICIENSFDPSGIKPRSTKLGLSSLEKRLAYSFGPAAQMKIQKKTGLFTVELMLPALIQNSISLTGG</sequence>
<dbReference type="InterPro" id="IPR036890">
    <property type="entry name" value="HATPase_C_sf"/>
</dbReference>
<feature type="domain" description="Signal transduction histidine kinase internal region" evidence="2">
    <location>
        <begin position="164"/>
        <end position="242"/>
    </location>
</feature>
<evidence type="ECO:0000313" key="3">
    <source>
        <dbReference type="EMBL" id="MFC4363110.1"/>
    </source>
</evidence>
<organism evidence="3 4">
    <name type="scientific">Simiduia curdlanivorans</name>
    <dbReference type="NCBI Taxonomy" id="1492769"/>
    <lineage>
        <taxon>Bacteria</taxon>
        <taxon>Pseudomonadati</taxon>
        <taxon>Pseudomonadota</taxon>
        <taxon>Gammaproteobacteria</taxon>
        <taxon>Cellvibrionales</taxon>
        <taxon>Cellvibrionaceae</taxon>
        <taxon>Simiduia</taxon>
    </lineage>
</organism>
<keyword evidence="1" id="KW-1133">Transmembrane helix</keyword>
<dbReference type="RefSeq" id="WP_290265102.1">
    <property type="nucleotide sequence ID" value="NZ_JAUFQG010000006.1"/>
</dbReference>
<dbReference type="InterPro" id="IPR010559">
    <property type="entry name" value="Sig_transdc_His_kin_internal"/>
</dbReference>
<keyword evidence="1" id="KW-0472">Membrane</keyword>
<keyword evidence="4" id="KW-1185">Reference proteome</keyword>
<dbReference type="PANTHER" id="PTHR34220:SF7">
    <property type="entry name" value="SENSOR HISTIDINE KINASE YPDA"/>
    <property type="match status" value="1"/>
</dbReference>
<dbReference type="InterPro" id="IPR050640">
    <property type="entry name" value="Bact_2-comp_sensor_kinase"/>
</dbReference>
<proteinExistence type="predicted"/>
<dbReference type="Gene3D" id="3.30.565.10">
    <property type="entry name" value="Histidine kinase-like ATPase, C-terminal domain"/>
    <property type="match status" value="1"/>
</dbReference>
<feature type="transmembrane region" description="Helical" evidence="1">
    <location>
        <begin position="12"/>
        <end position="32"/>
    </location>
</feature>
<keyword evidence="1" id="KW-0812">Transmembrane</keyword>
<reference evidence="4" key="1">
    <citation type="journal article" date="2019" name="Int. J. Syst. Evol. Microbiol.">
        <title>The Global Catalogue of Microorganisms (GCM) 10K type strain sequencing project: providing services to taxonomists for standard genome sequencing and annotation.</title>
        <authorList>
            <consortium name="The Broad Institute Genomics Platform"/>
            <consortium name="The Broad Institute Genome Sequencing Center for Infectious Disease"/>
            <person name="Wu L."/>
            <person name="Ma J."/>
        </authorList>
    </citation>
    <scope>NUCLEOTIDE SEQUENCE [LARGE SCALE GENOMIC DNA]</scope>
    <source>
        <strain evidence="4">CECT 8570</strain>
    </source>
</reference>
<protein>
    <submittedName>
        <fullName evidence="3">Sensor histidine kinase</fullName>
        <ecNumber evidence="3">2.7.13.3</ecNumber>
    </submittedName>
</protein>
<accession>A0ABV8V5C9</accession>
<feature type="transmembrane region" description="Helical" evidence="1">
    <location>
        <begin position="83"/>
        <end position="103"/>
    </location>
</feature>
<gene>
    <name evidence="3" type="ORF">ACFOX3_12405</name>
</gene>
<dbReference type="EC" id="2.7.13.3" evidence="3"/>
<feature type="transmembrane region" description="Helical" evidence="1">
    <location>
        <begin position="115"/>
        <end position="140"/>
    </location>
</feature>
<evidence type="ECO:0000256" key="1">
    <source>
        <dbReference type="SAM" id="Phobius"/>
    </source>
</evidence>
<comment type="caution">
    <text evidence="3">The sequence shown here is derived from an EMBL/GenBank/DDBJ whole genome shotgun (WGS) entry which is preliminary data.</text>
</comment>
<evidence type="ECO:0000259" key="2">
    <source>
        <dbReference type="Pfam" id="PF06580"/>
    </source>
</evidence>
<name>A0ABV8V5C9_9GAMM</name>
<dbReference type="GO" id="GO:0004673">
    <property type="term" value="F:protein histidine kinase activity"/>
    <property type="evidence" value="ECO:0007669"/>
    <property type="project" value="UniProtKB-EC"/>
</dbReference>
<dbReference type="Proteomes" id="UP001595840">
    <property type="component" value="Unassembled WGS sequence"/>
</dbReference>
<dbReference type="PANTHER" id="PTHR34220">
    <property type="entry name" value="SENSOR HISTIDINE KINASE YPDA"/>
    <property type="match status" value="1"/>
</dbReference>
<dbReference type="SUPFAM" id="SSF55874">
    <property type="entry name" value="ATPase domain of HSP90 chaperone/DNA topoisomerase II/histidine kinase"/>
    <property type="match status" value="1"/>
</dbReference>
<dbReference type="Pfam" id="PF06580">
    <property type="entry name" value="His_kinase"/>
    <property type="match status" value="1"/>
</dbReference>
<keyword evidence="3" id="KW-0418">Kinase</keyword>
<feature type="transmembrane region" description="Helical" evidence="1">
    <location>
        <begin position="39"/>
        <end position="63"/>
    </location>
</feature>
<dbReference type="EMBL" id="JBHSCX010000015">
    <property type="protein sequence ID" value="MFC4363110.1"/>
    <property type="molecule type" value="Genomic_DNA"/>
</dbReference>
<keyword evidence="3" id="KW-0808">Transferase</keyword>
<evidence type="ECO:0000313" key="4">
    <source>
        <dbReference type="Proteomes" id="UP001595840"/>
    </source>
</evidence>